<proteinExistence type="predicted"/>
<gene>
    <name evidence="7" type="ORF">K491DRAFT_510017</name>
</gene>
<feature type="region of interest" description="Disordered" evidence="4">
    <location>
        <begin position="388"/>
        <end position="714"/>
    </location>
</feature>
<sequence>MDVVTDAPLPGVSGHGSAHHRHVLPASPTDLFTTPPALPDMEVATDDNALAAIAPAPVAGHASPPGELPTIAPGLQNSALFTANGFSAHAEATHPYTSFPIPGEAAILDAPVLDAPISLGHPMNENVAPSDFTAPDNMTADLAPAAPPQQRLSAFARLRFSDGSYYMHTYQIVLGRNVDLAQRDMERLAMAKKYREKGKLKKAEAIEQGKTKKPDKRPRSVISEAGGIVSAPMSAMPADYQQRRQSLASHSISSSSHPKGDSSQDEPVDQAPQHVIMQAFEEVPDQLDSFVPEDPNDCPLVPIHPQHITATHGVRGPKGISREHAKIFYNFEKGTFEIEVIGSNGIYHEDQFHATGDVVELNHGDTIVIGMVEMSFFLPDVALTESQRARQESGSRPMSFSFENGQGEVESEDIMSDDSVSEEVSVDPRHLFHMPVSHYSSDEDAMDEEDKAEEDDDEDDEPSTPQPRRKKVLPKQKIKLKLKNKAQMPPPRKDARGPYKRKAVREPTPDEPVAKKIKTKPKPAEKEPPKEKGKTPAKAPAKGPVKAPVKEPAPAKPKEKPEPAEKVPIADIQPIARRPTAEDNKSGDEGETEGTITSEMIKRHNLPESLLGFVMEKRKGPGRPPKDGVMSKRQRAQLVKQGKEIEKAKAAGIDPTDLPIPTAKPKAPRPRKESTSNMEEGEDDVRETTEKGDGTTPLGDKKMKTNKPARTPSPAMKLEDYTEEQLQRPSANYVVLIHEAISASETGQMNLQQIYNYIEKKYPWYKFKTTTSGWQSSVRHNLGQHDAFVKGDKEGKGFNWKINPEVSIEKERRKRQVSPQATQAPRQSYYPPPPNGYAPYGHPGAYYPPVPVQGAPSGAPHTPANVEAFQPRLPPSLARSAAAAATPAPQGPSNATPYASPWAGGKTAGSPPNQNPPRPFPQSSSHTPPVSAPAPSGQYGVLFPSTAPQGYGSYSTTSVYGNQYATAGATSYSSAPNGLYTPYPTAAPPVDPRGTPYVPNPPEVPPGHVSSHTETAPTPHPSGRYPISTNAELISQLEAFRAVYLEKTQLPRPEEETKVDNAIRALVYPNQTSSLTQHEQQLMKIIANIETIQRLGLSLPPKATEVIKSEAEVDSKPVVSGPPAEGPKPNMEASQASAASTAAAMAASNAVVAASHQQKQPPSGLITATPTDPQAAAPLARDAVIPQSSSSTVSPVKAEMLPQAFMPNMMAPSVSSNTSTTPAVPSPVRMQTSRPSVEPLTPVPGSPAVANPPPSRTVASDIKLENDTAAGAVQDSAGAPRTDDSTS</sequence>
<dbReference type="PANTHER" id="PTHR21712:SF29">
    <property type="entry name" value="PRE-RRNA-PROCESSING PROTEIN FHL1"/>
    <property type="match status" value="1"/>
</dbReference>
<evidence type="ECO:0000256" key="4">
    <source>
        <dbReference type="SAM" id="MobiDB-lite"/>
    </source>
</evidence>
<evidence type="ECO:0000313" key="7">
    <source>
        <dbReference type="EMBL" id="KAF2653610.1"/>
    </source>
</evidence>
<feature type="compositionally biased region" description="Basic and acidic residues" evidence="4">
    <location>
        <begin position="522"/>
        <end position="534"/>
    </location>
</feature>
<dbReference type="InterPro" id="IPR036390">
    <property type="entry name" value="WH_DNA-bd_sf"/>
</dbReference>
<feature type="region of interest" description="Disordered" evidence="4">
    <location>
        <begin position="849"/>
        <end position="868"/>
    </location>
</feature>
<accession>A0A6A6T1J1</accession>
<dbReference type="Pfam" id="PF00250">
    <property type="entry name" value="Forkhead"/>
    <property type="match status" value="1"/>
</dbReference>
<feature type="DNA-binding region" description="Fork-head" evidence="3">
    <location>
        <begin position="728"/>
        <end position="816"/>
    </location>
</feature>
<dbReference type="Gene3D" id="1.10.10.10">
    <property type="entry name" value="Winged helix-like DNA-binding domain superfamily/Winged helix DNA-binding domain"/>
    <property type="match status" value="1"/>
</dbReference>
<dbReference type="InterPro" id="IPR036388">
    <property type="entry name" value="WH-like_DNA-bd_sf"/>
</dbReference>
<feature type="domain" description="Fork-head" evidence="6">
    <location>
        <begin position="728"/>
        <end position="816"/>
    </location>
</feature>
<dbReference type="OrthoDB" id="5402974at2759"/>
<dbReference type="SUPFAM" id="SSF49879">
    <property type="entry name" value="SMAD/FHA domain"/>
    <property type="match status" value="1"/>
</dbReference>
<dbReference type="PANTHER" id="PTHR21712">
    <property type="entry name" value="PRE-RRNA-PROCESSING PROTEIN FHL1"/>
    <property type="match status" value="1"/>
</dbReference>
<dbReference type="InterPro" id="IPR001766">
    <property type="entry name" value="Fork_head_dom"/>
</dbReference>
<evidence type="ECO:0000259" key="5">
    <source>
        <dbReference type="PROSITE" id="PS50006"/>
    </source>
</evidence>
<feature type="region of interest" description="Disordered" evidence="4">
    <location>
        <begin position="877"/>
        <end position="937"/>
    </location>
</feature>
<feature type="region of interest" description="Disordered" evidence="4">
    <location>
        <begin position="1209"/>
        <end position="1287"/>
    </location>
</feature>
<protein>
    <recommendedName>
        <fullName evidence="9">Fork-head domain-containing protein</fullName>
    </recommendedName>
</protein>
<feature type="compositionally biased region" description="Basic and acidic residues" evidence="4">
    <location>
        <begin position="686"/>
        <end position="703"/>
    </location>
</feature>
<feature type="domain" description="FHA" evidence="5">
    <location>
        <begin position="320"/>
        <end position="353"/>
    </location>
</feature>
<feature type="region of interest" description="Disordered" evidence="4">
    <location>
        <begin position="983"/>
        <end position="1023"/>
    </location>
</feature>
<feature type="compositionally biased region" description="Acidic residues" evidence="4">
    <location>
        <begin position="442"/>
        <end position="462"/>
    </location>
</feature>
<feature type="compositionally biased region" description="Basic residues" evidence="4">
    <location>
        <begin position="467"/>
        <end position="484"/>
    </location>
</feature>
<keyword evidence="2 3" id="KW-0539">Nucleus</keyword>
<feature type="region of interest" description="Disordered" evidence="4">
    <location>
        <begin position="1"/>
        <end position="34"/>
    </location>
</feature>
<reference evidence="7" key="1">
    <citation type="journal article" date="2020" name="Stud. Mycol.">
        <title>101 Dothideomycetes genomes: a test case for predicting lifestyles and emergence of pathogens.</title>
        <authorList>
            <person name="Haridas S."/>
            <person name="Albert R."/>
            <person name="Binder M."/>
            <person name="Bloem J."/>
            <person name="Labutti K."/>
            <person name="Salamov A."/>
            <person name="Andreopoulos B."/>
            <person name="Baker S."/>
            <person name="Barry K."/>
            <person name="Bills G."/>
            <person name="Bluhm B."/>
            <person name="Cannon C."/>
            <person name="Castanera R."/>
            <person name="Culley D."/>
            <person name="Daum C."/>
            <person name="Ezra D."/>
            <person name="Gonzalez J."/>
            <person name="Henrissat B."/>
            <person name="Kuo A."/>
            <person name="Liang C."/>
            <person name="Lipzen A."/>
            <person name="Lutzoni F."/>
            <person name="Magnuson J."/>
            <person name="Mondo S."/>
            <person name="Nolan M."/>
            <person name="Ohm R."/>
            <person name="Pangilinan J."/>
            <person name="Park H.-J."/>
            <person name="Ramirez L."/>
            <person name="Alfaro M."/>
            <person name="Sun H."/>
            <person name="Tritt A."/>
            <person name="Yoshinaga Y."/>
            <person name="Zwiers L.-H."/>
            <person name="Turgeon B."/>
            <person name="Goodwin S."/>
            <person name="Spatafora J."/>
            <person name="Crous P."/>
            <person name="Grigoriev I."/>
        </authorList>
    </citation>
    <scope>NUCLEOTIDE SEQUENCE</scope>
    <source>
        <strain evidence="7">CBS 122681</strain>
    </source>
</reference>
<name>A0A6A6T1J1_9PLEO</name>
<feature type="compositionally biased region" description="Basic and acidic residues" evidence="4">
    <location>
        <begin position="556"/>
        <end position="565"/>
    </location>
</feature>
<evidence type="ECO:0000256" key="3">
    <source>
        <dbReference type="PROSITE-ProRule" id="PRU00089"/>
    </source>
</evidence>
<dbReference type="GO" id="GO:0003700">
    <property type="term" value="F:DNA-binding transcription factor activity"/>
    <property type="evidence" value="ECO:0007669"/>
    <property type="project" value="InterPro"/>
</dbReference>
<feature type="region of interest" description="Disordered" evidence="4">
    <location>
        <begin position="1108"/>
        <end position="1139"/>
    </location>
</feature>
<comment type="subcellular location">
    <subcellularLocation>
        <location evidence="3">Nucleus</location>
    </subcellularLocation>
</comment>
<dbReference type="InterPro" id="IPR000253">
    <property type="entry name" value="FHA_dom"/>
</dbReference>
<feature type="compositionally biased region" description="Polar residues" evidence="4">
    <location>
        <begin position="1213"/>
        <end position="1235"/>
    </location>
</feature>
<evidence type="ECO:0008006" key="9">
    <source>
        <dbReference type="Google" id="ProtNLM"/>
    </source>
</evidence>
<dbReference type="InterPro" id="IPR045178">
    <property type="entry name" value="Fhl1/FHA1"/>
</dbReference>
<feature type="compositionally biased region" description="Basic and acidic residues" evidence="4">
    <location>
        <begin position="201"/>
        <end position="212"/>
    </location>
</feature>
<dbReference type="CDD" id="cd00059">
    <property type="entry name" value="FH_FOX"/>
    <property type="match status" value="1"/>
</dbReference>
<feature type="compositionally biased region" description="Low complexity" evidence="4">
    <location>
        <begin position="246"/>
        <end position="257"/>
    </location>
</feature>
<feature type="region of interest" description="Disordered" evidence="4">
    <location>
        <begin position="803"/>
        <end position="842"/>
    </location>
</feature>
<evidence type="ECO:0000259" key="6">
    <source>
        <dbReference type="PROSITE" id="PS50039"/>
    </source>
</evidence>
<dbReference type="Proteomes" id="UP000799324">
    <property type="component" value="Unassembled WGS sequence"/>
</dbReference>
<feature type="compositionally biased region" description="Polar residues" evidence="4">
    <location>
        <begin position="394"/>
        <end position="404"/>
    </location>
</feature>
<keyword evidence="8" id="KW-1185">Reference proteome</keyword>
<evidence type="ECO:0000256" key="2">
    <source>
        <dbReference type="ARBA" id="ARBA00023242"/>
    </source>
</evidence>
<feature type="compositionally biased region" description="Polar residues" evidence="4">
    <location>
        <begin position="817"/>
        <end position="826"/>
    </location>
</feature>
<dbReference type="GO" id="GO:0005634">
    <property type="term" value="C:nucleus"/>
    <property type="evidence" value="ECO:0007669"/>
    <property type="project" value="UniProtKB-SubCell"/>
</dbReference>
<feature type="compositionally biased region" description="Basic and acidic residues" evidence="4">
    <location>
        <begin position="579"/>
        <end position="588"/>
    </location>
</feature>
<feature type="compositionally biased region" description="Basic and acidic residues" evidence="4">
    <location>
        <begin position="504"/>
        <end position="514"/>
    </location>
</feature>
<feature type="compositionally biased region" description="Low complexity" evidence="4">
    <location>
        <begin position="877"/>
        <end position="888"/>
    </location>
</feature>
<dbReference type="PRINTS" id="PR00053">
    <property type="entry name" value="FORKHEAD"/>
</dbReference>
<feature type="compositionally biased region" description="Acidic residues" evidence="4">
    <location>
        <begin position="409"/>
        <end position="425"/>
    </location>
</feature>
<dbReference type="SMART" id="SM00339">
    <property type="entry name" value="FH"/>
    <property type="match status" value="1"/>
</dbReference>
<dbReference type="InterPro" id="IPR008984">
    <property type="entry name" value="SMAD_FHA_dom_sf"/>
</dbReference>
<dbReference type="InterPro" id="IPR030456">
    <property type="entry name" value="TF_fork_head_CS_2"/>
</dbReference>
<dbReference type="Pfam" id="PF00498">
    <property type="entry name" value="FHA"/>
    <property type="match status" value="1"/>
</dbReference>
<dbReference type="GO" id="GO:0043565">
    <property type="term" value="F:sequence-specific DNA binding"/>
    <property type="evidence" value="ECO:0007669"/>
    <property type="project" value="InterPro"/>
</dbReference>
<dbReference type="PROSITE" id="PS00658">
    <property type="entry name" value="FORK_HEAD_2"/>
    <property type="match status" value="1"/>
</dbReference>
<organism evidence="7 8">
    <name type="scientific">Lophiostoma macrostomum CBS 122681</name>
    <dbReference type="NCBI Taxonomy" id="1314788"/>
    <lineage>
        <taxon>Eukaryota</taxon>
        <taxon>Fungi</taxon>
        <taxon>Dikarya</taxon>
        <taxon>Ascomycota</taxon>
        <taxon>Pezizomycotina</taxon>
        <taxon>Dothideomycetes</taxon>
        <taxon>Pleosporomycetidae</taxon>
        <taxon>Pleosporales</taxon>
        <taxon>Lophiostomataceae</taxon>
        <taxon>Lophiostoma</taxon>
    </lineage>
</organism>
<dbReference type="SUPFAM" id="SSF46785">
    <property type="entry name" value="Winged helix' DNA-binding domain"/>
    <property type="match status" value="1"/>
</dbReference>
<dbReference type="EMBL" id="MU004378">
    <property type="protein sequence ID" value="KAF2653610.1"/>
    <property type="molecule type" value="Genomic_DNA"/>
</dbReference>
<feature type="region of interest" description="Disordered" evidence="4">
    <location>
        <begin position="199"/>
        <end position="269"/>
    </location>
</feature>
<feature type="compositionally biased region" description="Pro residues" evidence="4">
    <location>
        <begin position="1241"/>
        <end position="1255"/>
    </location>
</feature>
<dbReference type="PROSITE" id="PS50006">
    <property type="entry name" value="FHA_DOMAIN"/>
    <property type="match status" value="1"/>
</dbReference>
<feature type="compositionally biased region" description="Low complexity" evidence="4">
    <location>
        <begin position="536"/>
        <end position="552"/>
    </location>
</feature>
<keyword evidence="1 3" id="KW-0238">DNA-binding</keyword>
<feature type="compositionally biased region" description="Basic and acidic residues" evidence="4">
    <location>
        <begin position="615"/>
        <end position="630"/>
    </location>
</feature>
<dbReference type="Gene3D" id="2.60.200.20">
    <property type="match status" value="1"/>
</dbReference>
<dbReference type="PROSITE" id="PS50039">
    <property type="entry name" value="FORK_HEAD_3"/>
    <property type="match status" value="1"/>
</dbReference>
<evidence type="ECO:0000313" key="8">
    <source>
        <dbReference type="Proteomes" id="UP000799324"/>
    </source>
</evidence>
<dbReference type="GO" id="GO:0060962">
    <property type="term" value="P:regulation of ribosomal protein gene transcription by RNA polymerase II"/>
    <property type="evidence" value="ECO:0007669"/>
    <property type="project" value="InterPro"/>
</dbReference>
<evidence type="ECO:0000256" key="1">
    <source>
        <dbReference type="ARBA" id="ARBA00023125"/>
    </source>
</evidence>